<gene>
    <name evidence="3" type="ORF">HGA05_24535</name>
</gene>
<accession>A0A846WUY9</accession>
<keyword evidence="2" id="KW-1133">Transmembrane helix</keyword>
<dbReference type="AlphaFoldDB" id="A0A846WUY9"/>
<proteinExistence type="predicted"/>
<evidence type="ECO:0000256" key="2">
    <source>
        <dbReference type="SAM" id="Phobius"/>
    </source>
</evidence>
<dbReference type="GeneID" id="90158379"/>
<sequence length="117" mass="12048">MTPDETPPPPDSRPPGSPPGPGPEEPSTLRAAVTYGIVVIGLGLATLLVALASSDGLRTALVVAAPIVVGVGALGGLWRTYTVWRAGGRWQVWQGAAWFLLATFVVFLFSTAPALVG</sequence>
<dbReference type="RefSeq" id="WP_006369575.1">
    <property type="nucleotide sequence ID" value="NZ_CP073075.1"/>
</dbReference>
<evidence type="ECO:0000256" key="1">
    <source>
        <dbReference type="SAM" id="MobiDB-lite"/>
    </source>
</evidence>
<dbReference type="Proteomes" id="UP000563898">
    <property type="component" value="Unassembled WGS sequence"/>
</dbReference>
<feature type="transmembrane region" description="Helical" evidence="2">
    <location>
        <begin position="32"/>
        <end position="52"/>
    </location>
</feature>
<name>A0A846WUY9_9ACTN</name>
<evidence type="ECO:0008006" key="5">
    <source>
        <dbReference type="Google" id="ProtNLM"/>
    </source>
</evidence>
<evidence type="ECO:0000313" key="4">
    <source>
        <dbReference type="Proteomes" id="UP000563898"/>
    </source>
</evidence>
<protein>
    <recommendedName>
        <fullName evidence="5">Transmembrane protein</fullName>
    </recommendedName>
</protein>
<feature type="region of interest" description="Disordered" evidence="1">
    <location>
        <begin position="1"/>
        <end position="26"/>
    </location>
</feature>
<evidence type="ECO:0000313" key="3">
    <source>
        <dbReference type="EMBL" id="NKY04736.1"/>
    </source>
</evidence>
<reference evidence="3 4" key="1">
    <citation type="submission" date="2020-04" db="EMBL/GenBank/DDBJ databases">
        <title>MicrobeNet Type strains.</title>
        <authorList>
            <person name="Nicholson A.C."/>
        </authorList>
    </citation>
    <scope>NUCLEOTIDE SEQUENCE [LARGE SCALE GENOMIC DNA]</scope>
    <source>
        <strain evidence="3 4">ATCC BAA-14</strain>
    </source>
</reference>
<organism evidence="3 4">
    <name type="scientific">Gordonia polyisoprenivorans</name>
    <dbReference type="NCBI Taxonomy" id="84595"/>
    <lineage>
        <taxon>Bacteria</taxon>
        <taxon>Bacillati</taxon>
        <taxon>Actinomycetota</taxon>
        <taxon>Actinomycetes</taxon>
        <taxon>Mycobacteriales</taxon>
        <taxon>Gordoniaceae</taxon>
        <taxon>Gordonia</taxon>
    </lineage>
</organism>
<feature type="transmembrane region" description="Helical" evidence="2">
    <location>
        <begin position="59"/>
        <end position="78"/>
    </location>
</feature>
<comment type="caution">
    <text evidence="3">The sequence shown here is derived from an EMBL/GenBank/DDBJ whole genome shotgun (WGS) entry which is preliminary data.</text>
</comment>
<feature type="transmembrane region" description="Helical" evidence="2">
    <location>
        <begin position="98"/>
        <end position="116"/>
    </location>
</feature>
<keyword evidence="2" id="KW-0472">Membrane</keyword>
<dbReference type="EMBL" id="JAAXPC010000022">
    <property type="protein sequence ID" value="NKY04736.1"/>
    <property type="molecule type" value="Genomic_DNA"/>
</dbReference>
<feature type="compositionally biased region" description="Pro residues" evidence="1">
    <location>
        <begin position="1"/>
        <end position="24"/>
    </location>
</feature>
<dbReference type="OMA" id="AFWASAH"/>
<keyword evidence="2" id="KW-0812">Transmembrane</keyword>